<dbReference type="EC" id="2.7.1.40" evidence="4"/>
<feature type="region of interest" description="Disordered" evidence="13">
    <location>
        <begin position="1"/>
        <end position="22"/>
    </location>
</feature>
<comment type="pathway">
    <text evidence="2">Carbohydrate degradation; glycolysis; pyruvate from D-glyceraldehyde 3-phosphate: step 5/5.</text>
</comment>
<reference evidence="16" key="1">
    <citation type="submission" date="2022-11" db="UniProtKB">
        <authorList>
            <consortium name="WormBaseParasite"/>
        </authorList>
    </citation>
    <scope>IDENTIFICATION</scope>
</reference>
<proteinExistence type="inferred from homology"/>
<organism evidence="15 16">
    <name type="scientific">Romanomermis culicivorax</name>
    <name type="common">Nematode worm</name>
    <dbReference type="NCBI Taxonomy" id="13658"/>
    <lineage>
        <taxon>Eukaryota</taxon>
        <taxon>Metazoa</taxon>
        <taxon>Ecdysozoa</taxon>
        <taxon>Nematoda</taxon>
        <taxon>Enoplea</taxon>
        <taxon>Dorylaimia</taxon>
        <taxon>Mermithida</taxon>
        <taxon>Mermithoidea</taxon>
        <taxon>Mermithidae</taxon>
        <taxon>Romanomermis</taxon>
    </lineage>
</organism>
<dbReference type="WBParaSite" id="nRc.2.0.1.t34263-RA">
    <property type="protein sequence ID" value="nRc.2.0.1.t34263-RA"/>
    <property type="gene ID" value="nRc.2.0.1.g34263"/>
</dbReference>
<dbReference type="GO" id="GO:0030955">
    <property type="term" value="F:potassium ion binding"/>
    <property type="evidence" value="ECO:0007669"/>
    <property type="project" value="InterPro"/>
</dbReference>
<comment type="cofactor">
    <cofactor evidence="1">
        <name>K(+)</name>
        <dbReference type="ChEBI" id="CHEBI:29103"/>
    </cofactor>
</comment>
<comment type="similarity">
    <text evidence="3">Belongs to the pyruvate kinase family.</text>
</comment>
<dbReference type="SUPFAM" id="SSF51621">
    <property type="entry name" value="Phosphoenolpyruvate/pyruvate domain"/>
    <property type="match status" value="1"/>
</dbReference>
<keyword evidence="9" id="KW-0067">ATP-binding</keyword>
<evidence type="ECO:0000256" key="12">
    <source>
        <dbReference type="ARBA" id="ARBA00023317"/>
    </source>
</evidence>
<protein>
    <recommendedName>
        <fullName evidence="4">pyruvate kinase</fullName>
        <ecNumber evidence="4">2.7.1.40</ecNumber>
    </recommendedName>
</protein>
<keyword evidence="8" id="KW-0418">Kinase</keyword>
<keyword evidence="10" id="KW-0460">Magnesium</keyword>
<evidence type="ECO:0000256" key="4">
    <source>
        <dbReference type="ARBA" id="ARBA00012142"/>
    </source>
</evidence>
<dbReference type="GO" id="GO:0004743">
    <property type="term" value="F:pyruvate kinase activity"/>
    <property type="evidence" value="ECO:0007669"/>
    <property type="project" value="UniProtKB-EC"/>
</dbReference>
<dbReference type="PANTHER" id="PTHR11817">
    <property type="entry name" value="PYRUVATE KINASE"/>
    <property type="match status" value="1"/>
</dbReference>
<keyword evidence="12" id="KW-0670">Pyruvate</keyword>
<keyword evidence="6" id="KW-0479">Metal-binding</keyword>
<feature type="region of interest" description="Disordered" evidence="13">
    <location>
        <begin position="35"/>
        <end position="68"/>
    </location>
</feature>
<dbReference type="Proteomes" id="UP000887565">
    <property type="component" value="Unplaced"/>
</dbReference>
<evidence type="ECO:0000256" key="1">
    <source>
        <dbReference type="ARBA" id="ARBA00001958"/>
    </source>
</evidence>
<keyword evidence="7" id="KW-0547">Nucleotide-binding</keyword>
<evidence type="ECO:0000256" key="10">
    <source>
        <dbReference type="ARBA" id="ARBA00022842"/>
    </source>
</evidence>
<evidence type="ECO:0000259" key="14">
    <source>
        <dbReference type="Pfam" id="PF00224"/>
    </source>
</evidence>
<evidence type="ECO:0000256" key="8">
    <source>
        <dbReference type="ARBA" id="ARBA00022777"/>
    </source>
</evidence>
<evidence type="ECO:0000256" key="13">
    <source>
        <dbReference type="SAM" id="MobiDB-lite"/>
    </source>
</evidence>
<dbReference type="InterPro" id="IPR015793">
    <property type="entry name" value="Pyrv_Knase_brl"/>
</dbReference>
<dbReference type="GO" id="GO:0016301">
    <property type="term" value="F:kinase activity"/>
    <property type="evidence" value="ECO:0007669"/>
    <property type="project" value="UniProtKB-KW"/>
</dbReference>
<evidence type="ECO:0000256" key="6">
    <source>
        <dbReference type="ARBA" id="ARBA00022723"/>
    </source>
</evidence>
<dbReference type="InterPro" id="IPR040442">
    <property type="entry name" value="Pyrv_kinase-like_dom_sf"/>
</dbReference>
<evidence type="ECO:0000256" key="7">
    <source>
        <dbReference type="ARBA" id="ARBA00022741"/>
    </source>
</evidence>
<dbReference type="Gene3D" id="3.20.20.60">
    <property type="entry name" value="Phosphoenolpyruvate-binding domains"/>
    <property type="match status" value="1"/>
</dbReference>
<evidence type="ECO:0000256" key="5">
    <source>
        <dbReference type="ARBA" id="ARBA00022679"/>
    </source>
</evidence>
<evidence type="ECO:0000313" key="16">
    <source>
        <dbReference type="WBParaSite" id="nRc.2.0.1.t34263-RA"/>
    </source>
</evidence>
<feature type="compositionally biased region" description="Basic and acidic residues" evidence="13">
    <location>
        <begin position="35"/>
        <end position="54"/>
    </location>
</feature>
<feature type="domain" description="Pyruvate kinase barrel" evidence="14">
    <location>
        <begin position="100"/>
        <end position="140"/>
    </location>
</feature>
<evidence type="ECO:0000256" key="3">
    <source>
        <dbReference type="ARBA" id="ARBA00008663"/>
    </source>
</evidence>
<keyword evidence="15" id="KW-1185">Reference proteome</keyword>
<dbReference type="GO" id="GO:0000287">
    <property type="term" value="F:magnesium ion binding"/>
    <property type="evidence" value="ECO:0007669"/>
    <property type="project" value="InterPro"/>
</dbReference>
<evidence type="ECO:0000256" key="11">
    <source>
        <dbReference type="ARBA" id="ARBA00023152"/>
    </source>
</evidence>
<dbReference type="GO" id="GO:0005524">
    <property type="term" value="F:ATP binding"/>
    <property type="evidence" value="ECO:0007669"/>
    <property type="project" value="UniProtKB-KW"/>
</dbReference>
<accession>A0A915K7E4</accession>
<sequence length="143" mass="15671">MKFTLTYARDGGADRDDESSSEVILEKRIGSKSRLRDRSGKLRKSSKDVREHRASKLARHQSTRLTSAGVGSGNVSAILTSASLLRLTALEVHRPLNDFRRTGIVCTIGPASSTVEILQQMINAGMCIARLNFSHGTHEVTHL</sequence>
<evidence type="ECO:0000256" key="2">
    <source>
        <dbReference type="ARBA" id="ARBA00004997"/>
    </source>
</evidence>
<keyword evidence="11" id="KW-0324">Glycolysis</keyword>
<name>A0A915K7E4_ROMCU</name>
<evidence type="ECO:0000313" key="15">
    <source>
        <dbReference type="Proteomes" id="UP000887565"/>
    </source>
</evidence>
<dbReference type="InterPro" id="IPR015813">
    <property type="entry name" value="Pyrv/PenolPyrv_kinase-like_dom"/>
</dbReference>
<keyword evidence="5" id="KW-0808">Transferase</keyword>
<evidence type="ECO:0000256" key="9">
    <source>
        <dbReference type="ARBA" id="ARBA00022840"/>
    </source>
</evidence>
<dbReference type="AlphaFoldDB" id="A0A915K7E4"/>
<dbReference type="InterPro" id="IPR001697">
    <property type="entry name" value="Pyr_Knase"/>
</dbReference>
<dbReference type="Pfam" id="PF00224">
    <property type="entry name" value="PK"/>
    <property type="match status" value="1"/>
</dbReference>